<feature type="domain" description="THIF-type NAD/FAD binding fold" evidence="2">
    <location>
        <begin position="230"/>
        <end position="768"/>
    </location>
</feature>
<protein>
    <recommendedName>
        <fullName evidence="2">THIF-type NAD/FAD binding fold domain-containing protein</fullName>
    </recommendedName>
</protein>
<dbReference type="PANTHER" id="PTHR10953:SF29">
    <property type="entry name" value="NEDD8-ACTIVATING ENZYME E1 REGULATORY SUBUNIT"/>
    <property type="match status" value="1"/>
</dbReference>
<dbReference type="PANTHER" id="PTHR10953">
    <property type="entry name" value="UBIQUITIN-ACTIVATING ENZYME E1"/>
    <property type="match status" value="1"/>
</dbReference>
<keyword evidence="4" id="KW-1185">Reference proteome</keyword>
<dbReference type="GO" id="GO:0045116">
    <property type="term" value="P:protein neddylation"/>
    <property type="evidence" value="ECO:0007669"/>
    <property type="project" value="TreeGrafter"/>
</dbReference>
<evidence type="ECO:0000313" key="3">
    <source>
        <dbReference type="EMBL" id="KAF2148997.1"/>
    </source>
</evidence>
<feature type="region of interest" description="Disordered" evidence="1">
    <location>
        <begin position="24"/>
        <end position="59"/>
    </location>
</feature>
<dbReference type="InterPro" id="IPR000594">
    <property type="entry name" value="ThiF_NAD_FAD-bd"/>
</dbReference>
<reference evidence="3" key="1">
    <citation type="journal article" date="2020" name="Stud. Mycol.">
        <title>101 Dothideomycetes genomes: a test case for predicting lifestyles and emergence of pathogens.</title>
        <authorList>
            <person name="Haridas S."/>
            <person name="Albert R."/>
            <person name="Binder M."/>
            <person name="Bloem J."/>
            <person name="Labutti K."/>
            <person name="Salamov A."/>
            <person name="Andreopoulos B."/>
            <person name="Baker S."/>
            <person name="Barry K."/>
            <person name="Bills G."/>
            <person name="Bluhm B."/>
            <person name="Cannon C."/>
            <person name="Castanera R."/>
            <person name="Culley D."/>
            <person name="Daum C."/>
            <person name="Ezra D."/>
            <person name="Gonzalez J."/>
            <person name="Henrissat B."/>
            <person name="Kuo A."/>
            <person name="Liang C."/>
            <person name="Lipzen A."/>
            <person name="Lutzoni F."/>
            <person name="Magnuson J."/>
            <person name="Mondo S."/>
            <person name="Nolan M."/>
            <person name="Ohm R."/>
            <person name="Pangilinan J."/>
            <person name="Park H.-J."/>
            <person name="Ramirez L."/>
            <person name="Alfaro M."/>
            <person name="Sun H."/>
            <person name="Tritt A."/>
            <person name="Yoshinaga Y."/>
            <person name="Zwiers L.-H."/>
            <person name="Turgeon B."/>
            <person name="Goodwin S."/>
            <person name="Spatafora J."/>
            <person name="Crous P."/>
            <person name="Grigoriev I."/>
        </authorList>
    </citation>
    <scope>NUCLEOTIDE SEQUENCE</scope>
    <source>
        <strain evidence="3">CBS 260.36</strain>
    </source>
</reference>
<dbReference type="InterPro" id="IPR035985">
    <property type="entry name" value="Ubiquitin-activating_enz"/>
</dbReference>
<dbReference type="InterPro" id="IPR045886">
    <property type="entry name" value="ThiF/MoeB/HesA"/>
</dbReference>
<sequence length="777" mass="84571">MQTNFFARVATSFSWNRHAPPPLIQLSSSSTSSAPSNATSSIESSDSESKDTASRPADSTAFRDWNPALLYSFDAVHDGRSGTNANIFEIGLEVFFYGLESGLALGRFNEVVIVGHCADSSQGRIKGGPARSLRGISAELVFVPKSACEDCPWRSENLMYRGDRADSVSNGKLRLLGYEIEIVSPSRVHGRFKHDRNIVTTISSITKMSAANTDTPPPIQHIPSAKEKKYDRQLRLWAAAGQAALEEAHILLINSGPGVTGIEALKNLILPGIGKFTIQDSAIVSEADLGINFFLDDSSLGKPRAEQTCKYLLELNPDVSGHYITEPATSWISSSPAVLQPYTLIVIACPIAPDVLSQIVQSAQQNGVALFHLHSVGFYSQFSIMLPSAFPIVDTHPDPVSTTDLRLLKPWPALIQFAHEKTHNIKNLAGFELGHIPYVLLLLYLLDEWRSNHNGESPTSYKDKTAFREFVRLSGPPEEENFTEAASAVLKTINPPQVSSSVLTVLQAPEVQNLTSSSASFWFIASAVHAFYQKHQQLPLPGALPDMKAQSSDYIALQNIYKTKARDDCAEVTATVRALEQQHGRSTSIPASEIEQFCKLAAHIKLIRGSARPLTLALDHLSWTPEAGKALVNALPNSEFGLENCVLVYIAFVAYDHFLTSHTDADKFASAPRPPGLTDPESDAEKLTGIAFKILDTAINTAGTEVENPQYDNVKQELANICQELTRAGGAELHNIASLTGGIVAEEIIKVITRQYVPADNTVVFDGVRSMTGVLKV</sequence>
<dbReference type="GO" id="GO:0019781">
    <property type="term" value="F:NEDD8 activating enzyme activity"/>
    <property type="evidence" value="ECO:0007669"/>
    <property type="project" value="TreeGrafter"/>
</dbReference>
<dbReference type="EMBL" id="ML996092">
    <property type="protein sequence ID" value="KAF2148997.1"/>
    <property type="molecule type" value="Genomic_DNA"/>
</dbReference>
<organism evidence="3 4">
    <name type="scientific">Myriangium duriaei CBS 260.36</name>
    <dbReference type="NCBI Taxonomy" id="1168546"/>
    <lineage>
        <taxon>Eukaryota</taxon>
        <taxon>Fungi</taxon>
        <taxon>Dikarya</taxon>
        <taxon>Ascomycota</taxon>
        <taxon>Pezizomycotina</taxon>
        <taxon>Dothideomycetes</taxon>
        <taxon>Dothideomycetidae</taxon>
        <taxon>Myriangiales</taxon>
        <taxon>Myriangiaceae</taxon>
        <taxon>Myriangium</taxon>
    </lineage>
</organism>
<dbReference type="GO" id="GO:0005737">
    <property type="term" value="C:cytoplasm"/>
    <property type="evidence" value="ECO:0007669"/>
    <property type="project" value="TreeGrafter"/>
</dbReference>
<evidence type="ECO:0000259" key="2">
    <source>
        <dbReference type="Pfam" id="PF00899"/>
    </source>
</evidence>
<dbReference type="SUPFAM" id="SSF69572">
    <property type="entry name" value="Activating enzymes of the ubiquitin-like proteins"/>
    <property type="match status" value="1"/>
</dbReference>
<comment type="caution">
    <text evidence="3">The sequence shown here is derived from an EMBL/GenBank/DDBJ whole genome shotgun (WGS) entry which is preliminary data.</text>
</comment>
<dbReference type="Gene3D" id="3.40.50.720">
    <property type="entry name" value="NAD(P)-binding Rossmann-like Domain"/>
    <property type="match status" value="2"/>
</dbReference>
<proteinExistence type="predicted"/>
<accession>A0A9P4IWA3</accession>
<feature type="compositionally biased region" description="Low complexity" evidence="1">
    <location>
        <begin position="27"/>
        <end position="44"/>
    </location>
</feature>
<gene>
    <name evidence="3" type="ORF">K461DRAFT_315933</name>
</gene>
<dbReference type="OrthoDB" id="1708823at2759"/>
<evidence type="ECO:0000256" key="1">
    <source>
        <dbReference type="SAM" id="MobiDB-lite"/>
    </source>
</evidence>
<name>A0A9P4IWA3_9PEZI</name>
<dbReference type="Pfam" id="PF00899">
    <property type="entry name" value="ThiF"/>
    <property type="match status" value="1"/>
</dbReference>
<dbReference type="AlphaFoldDB" id="A0A9P4IWA3"/>
<evidence type="ECO:0000313" key="4">
    <source>
        <dbReference type="Proteomes" id="UP000799439"/>
    </source>
</evidence>
<dbReference type="Proteomes" id="UP000799439">
    <property type="component" value="Unassembled WGS sequence"/>
</dbReference>